<sequence>MFRKNPLSYERETTRRRIWHIVWTGAFPCSQSDFQNARNRHPCNSKLKGQQFQMEKQFIS</sequence>
<accession>A0A6H5HMC3</accession>
<proteinExistence type="predicted"/>
<evidence type="ECO:0000313" key="1">
    <source>
        <dbReference type="EMBL" id="CAB0017858.1"/>
    </source>
</evidence>
<organism evidence="1 2">
    <name type="scientific">Nesidiocoris tenuis</name>
    <dbReference type="NCBI Taxonomy" id="355587"/>
    <lineage>
        <taxon>Eukaryota</taxon>
        <taxon>Metazoa</taxon>
        <taxon>Ecdysozoa</taxon>
        <taxon>Arthropoda</taxon>
        <taxon>Hexapoda</taxon>
        <taxon>Insecta</taxon>
        <taxon>Pterygota</taxon>
        <taxon>Neoptera</taxon>
        <taxon>Paraneoptera</taxon>
        <taxon>Hemiptera</taxon>
        <taxon>Heteroptera</taxon>
        <taxon>Panheteroptera</taxon>
        <taxon>Cimicomorpha</taxon>
        <taxon>Miridae</taxon>
        <taxon>Dicyphina</taxon>
        <taxon>Nesidiocoris</taxon>
    </lineage>
</organism>
<reference evidence="1 2" key="1">
    <citation type="submission" date="2020-02" db="EMBL/GenBank/DDBJ databases">
        <authorList>
            <person name="Ferguson B K."/>
        </authorList>
    </citation>
    <scope>NUCLEOTIDE SEQUENCE [LARGE SCALE GENOMIC DNA]</scope>
</reference>
<dbReference type="Proteomes" id="UP000479000">
    <property type="component" value="Unassembled WGS sequence"/>
</dbReference>
<dbReference type="EMBL" id="CADCXU010032017">
    <property type="protein sequence ID" value="CAB0017858.1"/>
    <property type="molecule type" value="Genomic_DNA"/>
</dbReference>
<keyword evidence="2" id="KW-1185">Reference proteome</keyword>
<name>A0A6H5HMC3_9HEMI</name>
<dbReference type="AlphaFoldDB" id="A0A6H5HMC3"/>
<evidence type="ECO:0000313" key="2">
    <source>
        <dbReference type="Proteomes" id="UP000479000"/>
    </source>
</evidence>
<gene>
    <name evidence="1" type="ORF">NTEN_LOCUS21785</name>
</gene>
<protein>
    <submittedName>
        <fullName evidence="1">Uncharacterized protein</fullName>
    </submittedName>
</protein>